<dbReference type="EMBL" id="JAUSVK010000001">
    <property type="protein sequence ID" value="MDQ0393343.1"/>
    <property type="molecule type" value="Genomic_DNA"/>
</dbReference>
<organism evidence="5 6">
    <name type="scientific">Labrys monachus</name>
    <dbReference type="NCBI Taxonomy" id="217067"/>
    <lineage>
        <taxon>Bacteria</taxon>
        <taxon>Pseudomonadati</taxon>
        <taxon>Pseudomonadota</taxon>
        <taxon>Alphaproteobacteria</taxon>
        <taxon>Hyphomicrobiales</taxon>
        <taxon>Xanthobacteraceae</taxon>
        <taxon>Labrys</taxon>
    </lineage>
</organism>
<dbReference type="InterPro" id="IPR023631">
    <property type="entry name" value="Amidase_dom"/>
</dbReference>
<comment type="function">
    <text evidence="1">Hydrolyzes indole-3-acetamide (IAM) into indole-3-acetic acid (IAA).</text>
</comment>
<comment type="similarity">
    <text evidence="2">Belongs to the amidase family.</text>
</comment>
<comment type="caution">
    <text evidence="5">The sequence shown here is derived from an EMBL/GenBank/DDBJ whole genome shotgun (WGS) entry which is preliminary data.</text>
</comment>
<dbReference type="PANTHER" id="PTHR11895:SF7">
    <property type="entry name" value="GLUTAMYL-TRNA(GLN) AMIDOTRANSFERASE SUBUNIT A, MITOCHONDRIAL"/>
    <property type="match status" value="1"/>
</dbReference>
<dbReference type="RefSeq" id="WP_307428542.1">
    <property type="nucleotide sequence ID" value="NZ_JAUSVK010000001.1"/>
</dbReference>
<evidence type="ECO:0000256" key="2">
    <source>
        <dbReference type="ARBA" id="ARBA00009199"/>
    </source>
</evidence>
<name>A0ABU0FFG0_9HYPH</name>
<reference evidence="5 6" key="1">
    <citation type="submission" date="2023-07" db="EMBL/GenBank/DDBJ databases">
        <title>Genomic Encyclopedia of Type Strains, Phase IV (KMG-IV): sequencing the most valuable type-strain genomes for metagenomic binning, comparative biology and taxonomic classification.</title>
        <authorList>
            <person name="Goeker M."/>
        </authorList>
    </citation>
    <scope>NUCLEOTIDE SEQUENCE [LARGE SCALE GENOMIC DNA]</scope>
    <source>
        <strain evidence="5 6">DSM 5896</strain>
    </source>
</reference>
<keyword evidence="5" id="KW-0436">Ligase</keyword>
<dbReference type="PANTHER" id="PTHR11895">
    <property type="entry name" value="TRANSAMIDASE"/>
    <property type="match status" value="1"/>
</dbReference>
<gene>
    <name evidence="5" type="ORF">J3R73_003135</name>
</gene>
<dbReference type="Proteomes" id="UP001237448">
    <property type="component" value="Unassembled WGS sequence"/>
</dbReference>
<evidence type="ECO:0000256" key="3">
    <source>
        <dbReference type="ARBA" id="ARBA00021874"/>
    </source>
</evidence>
<evidence type="ECO:0000259" key="4">
    <source>
        <dbReference type="Pfam" id="PF01425"/>
    </source>
</evidence>
<evidence type="ECO:0000313" key="6">
    <source>
        <dbReference type="Proteomes" id="UP001237448"/>
    </source>
</evidence>
<keyword evidence="6" id="KW-1185">Reference proteome</keyword>
<dbReference type="PROSITE" id="PS00571">
    <property type="entry name" value="AMIDASES"/>
    <property type="match status" value="1"/>
</dbReference>
<dbReference type="InterPro" id="IPR000120">
    <property type="entry name" value="Amidase"/>
</dbReference>
<feature type="domain" description="Amidase" evidence="4">
    <location>
        <begin position="21"/>
        <end position="431"/>
    </location>
</feature>
<dbReference type="InterPro" id="IPR036928">
    <property type="entry name" value="AS_sf"/>
</dbReference>
<proteinExistence type="inferred from homology"/>
<dbReference type="Pfam" id="PF01425">
    <property type="entry name" value="Amidase"/>
    <property type="match status" value="1"/>
</dbReference>
<evidence type="ECO:0000313" key="5">
    <source>
        <dbReference type="EMBL" id="MDQ0393343.1"/>
    </source>
</evidence>
<dbReference type="SUPFAM" id="SSF75304">
    <property type="entry name" value="Amidase signature (AS) enzymes"/>
    <property type="match status" value="1"/>
</dbReference>
<evidence type="ECO:0000256" key="1">
    <source>
        <dbReference type="ARBA" id="ARBA00003871"/>
    </source>
</evidence>
<sequence length="457" mass="47177">MASGFVGGEEEGGASSPADKVDACLAAIGRYNPVIRSMITVLGEEARRAAAARGRGAGALQGRVVSVKDNVDTAGIRTTRGSAWFADRVPNGDATVVRRLRRAGAILIGKDNLHEFAFGATSQNPHHGACRNPWNVEAIPGGSSGGSGASVAAGFSEISLGSDTGGSIRIPAALNGVSGLRPTVGRVSNHGVMPVSAAYDTVGPLARRVRDVAAAYEVIAGHDPQDPFSVARPVESWAGLHARGLAGLRIGVPTSVIAAEAEAGVAALVRDAVDVFADLGMTSSSMEIDGFGEAQLALQTCAQVDAAAVHQERMAQDPARFGADVARRLRLAAAIPSVALAQAQARGQAWKRQVETLFGRVDLIAMPTVGFPAPLASDAPDMIAATYRLTRLCGPWSLAGVPALSIPCGFERGMPVGLQLIGPQWSEALLLAAGVAFQEVTDFHRKTPPLGQLKDAP</sequence>
<dbReference type="GO" id="GO:0050567">
    <property type="term" value="F:glutaminyl-tRNA synthase (glutamine-hydrolyzing) activity"/>
    <property type="evidence" value="ECO:0007669"/>
    <property type="project" value="UniProtKB-EC"/>
</dbReference>
<dbReference type="Gene3D" id="3.90.1300.10">
    <property type="entry name" value="Amidase signature (AS) domain"/>
    <property type="match status" value="1"/>
</dbReference>
<protein>
    <recommendedName>
        <fullName evidence="3">Indoleacetamide hydrolase</fullName>
    </recommendedName>
</protein>
<dbReference type="InterPro" id="IPR020556">
    <property type="entry name" value="Amidase_CS"/>
</dbReference>
<dbReference type="GO" id="GO:0050566">
    <property type="term" value="F:asparaginyl-tRNA synthase (glutamine-hydrolyzing) activity"/>
    <property type="evidence" value="ECO:0007669"/>
    <property type="project" value="UniProtKB-EC"/>
</dbReference>
<accession>A0ABU0FFG0</accession>